<organism evidence="2 3">
    <name type="scientific">Coffea arabica</name>
    <name type="common">Arabian coffee</name>
    <dbReference type="NCBI Taxonomy" id="13443"/>
    <lineage>
        <taxon>Eukaryota</taxon>
        <taxon>Viridiplantae</taxon>
        <taxon>Streptophyta</taxon>
        <taxon>Embryophyta</taxon>
        <taxon>Tracheophyta</taxon>
        <taxon>Spermatophyta</taxon>
        <taxon>Magnoliopsida</taxon>
        <taxon>eudicotyledons</taxon>
        <taxon>Gunneridae</taxon>
        <taxon>Pentapetalae</taxon>
        <taxon>asterids</taxon>
        <taxon>lamiids</taxon>
        <taxon>Gentianales</taxon>
        <taxon>Rubiaceae</taxon>
        <taxon>Ixoroideae</taxon>
        <taxon>Gardenieae complex</taxon>
        <taxon>Bertiereae - Coffeeae clade</taxon>
        <taxon>Coffeeae</taxon>
        <taxon>Coffea</taxon>
    </lineage>
</organism>
<dbReference type="CDD" id="cd18809">
    <property type="entry name" value="SF1_C_RecD"/>
    <property type="match status" value="1"/>
</dbReference>
<accession>A0A6P6X4B6</accession>
<evidence type="ECO:0000259" key="1">
    <source>
        <dbReference type="Pfam" id="PF21530"/>
    </source>
</evidence>
<name>A0A6P6X4B6_COFAR</name>
<reference evidence="2" key="1">
    <citation type="journal article" date="2025" name="Foods">
        <title>Unveiling the Microbial Signatures of Arabica Coffee Cherries: Insights into Ripeness Specific Diversity, Functional Traits, and Implications for Quality and Safety.</title>
        <authorList>
            <consortium name="RefSeq"/>
            <person name="Tenea G.N."/>
            <person name="Cifuentes V."/>
            <person name="Reyes P."/>
            <person name="Cevallos-Vallejos M."/>
        </authorList>
    </citation>
    <scope>NUCLEOTIDE SEQUENCE [LARGE SCALE GENOMIC DNA]</scope>
</reference>
<dbReference type="GO" id="GO:0005657">
    <property type="term" value="C:replication fork"/>
    <property type="evidence" value="ECO:0007669"/>
    <property type="project" value="TreeGrafter"/>
</dbReference>
<reference evidence="3" key="2">
    <citation type="submission" date="2025-08" db="UniProtKB">
        <authorList>
            <consortium name="RefSeq"/>
        </authorList>
    </citation>
    <scope>IDENTIFICATION</scope>
    <source>
        <tissue evidence="3">Leaves</tissue>
    </source>
</reference>
<dbReference type="RefSeq" id="XP_027122309.2">
    <property type="nucleotide sequence ID" value="XM_027266508.2"/>
</dbReference>
<dbReference type="Pfam" id="PF21530">
    <property type="entry name" value="Pif1_2B_dom"/>
    <property type="match status" value="1"/>
</dbReference>
<dbReference type="PANTHER" id="PTHR23274:SF51">
    <property type="entry name" value="OS03G0423850 PROTEIN"/>
    <property type="match status" value="1"/>
</dbReference>
<dbReference type="InterPro" id="IPR027417">
    <property type="entry name" value="P-loop_NTPase"/>
</dbReference>
<evidence type="ECO:0000313" key="2">
    <source>
        <dbReference type="Proteomes" id="UP001652660"/>
    </source>
</evidence>
<proteinExistence type="predicted"/>
<dbReference type="OrthoDB" id="1930718at2759"/>
<sequence length="175" mass="19318">MSGDAFCATEGDICATEGDIVENMNPPKVLNSLNFPGLPNHRLELKKGAHIIFLRNLNQSKGLCNGMRLIFTRLGDKVIEAEVMTESNIGDLLLIFRISLTLQSIRTLFPIKRRQFPVKVAFAMTINKSQGQALSNIGVYLLEPVFSHDQLYVALSCATSLSGLKILIVNRDSDP</sequence>
<dbReference type="Proteomes" id="UP001652660">
    <property type="component" value="Chromosome 4c"/>
</dbReference>
<gene>
    <name evidence="3" type="primary">LOC113739278</name>
</gene>
<keyword evidence="2" id="KW-1185">Reference proteome</keyword>
<protein>
    <recommendedName>
        <fullName evidence="1">DNA helicase Pif1-like 2B domain-containing protein</fullName>
    </recommendedName>
</protein>
<dbReference type="PANTHER" id="PTHR23274">
    <property type="entry name" value="DNA HELICASE-RELATED"/>
    <property type="match status" value="1"/>
</dbReference>
<dbReference type="GO" id="GO:0006260">
    <property type="term" value="P:DNA replication"/>
    <property type="evidence" value="ECO:0007669"/>
    <property type="project" value="TreeGrafter"/>
</dbReference>
<dbReference type="GeneID" id="113739278"/>
<dbReference type="AlphaFoldDB" id="A0A6P6X4B6"/>
<evidence type="ECO:0000313" key="3">
    <source>
        <dbReference type="RefSeq" id="XP_027122309.2"/>
    </source>
</evidence>
<dbReference type="InterPro" id="IPR049163">
    <property type="entry name" value="Pif1-like_2B_dom"/>
</dbReference>
<feature type="domain" description="DNA helicase Pif1-like 2B" evidence="1">
    <location>
        <begin position="30"/>
        <end position="74"/>
    </location>
</feature>
<dbReference type="SUPFAM" id="SSF52540">
    <property type="entry name" value="P-loop containing nucleoside triphosphate hydrolases"/>
    <property type="match status" value="1"/>
</dbReference>